<evidence type="ECO:0000313" key="2">
    <source>
        <dbReference type="EMBL" id="TMX01860.1"/>
    </source>
</evidence>
<evidence type="ECO:0000256" key="1">
    <source>
        <dbReference type="SAM" id="MobiDB-lite"/>
    </source>
</evidence>
<organism evidence="2">
    <name type="scientific">Solanum chilense</name>
    <name type="common">Tomato</name>
    <name type="synonym">Lycopersicon chilense</name>
    <dbReference type="NCBI Taxonomy" id="4083"/>
    <lineage>
        <taxon>Eukaryota</taxon>
        <taxon>Viridiplantae</taxon>
        <taxon>Streptophyta</taxon>
        <taxon>Embryophyta</taxon>
        <taxon>Tracheophyta</taxon>
        <taxon>Spermatophyta</taxon>
        <taxon>Magnoliopsida</taxon>
        <taxon>eudicotyledons</taxon>
        <taxon>Gunneridae</taxon>
        <taxon>Pentapetalae</taxon>
        <taxon>asterids</taxon>
        <taxon>lamiids</taxon>
        <taxon>Solanales</taxon>
        <taxon>Solanaceae</taxon>
        <taxon>Solanoideae</taxon>
        <taxon>Solaneae</taxon>
        <taxon>Solanum</taxon>
        <taxon>Solanum subgen. Lycopersicon</taxon>
    </lineage>
</organism>
<comment type="caution">
    <text evidence="2">The sequence shown here is derived from an EMBL/GenBank/DDBJ whole genome shotgun (WGS) entry which is preliminary data.</text>
</comment>
<gene>
    <name evidence="2" type="ORF">EJD97_023393</name>
</gene>
<proteinExistence type="predicted"/>
<evidence type="ECO:0008006" key="3">
    <source>
        <dbReference type="Google" id="ProtNLM"/>
    </source>
</evidence>
<name>A0A6N2CAH4_SOLCI</name>
<dbReference type="AlphaFoldDB" id="A0A6N2CAH4"/>
<reference evidence="2" key="1">
    <citation type="submission" date="2019-05" db="EMBL/GenBank/DDBJ databases">
        <title>The de novo reference genome and transcriptome assemblies of the wild tomato species Solanum chilense.</title>
        <authorList>
            <person name="Stam R."/>
            <person name="Nosenko T."/>
            <person name="Hoerger A.C."/>
            <person name="Stephan W."/>
            <person name="Seidel M.A."/>
            <person name="Kuhn J.M.M."/>
            <person name="Haberer G."/>
            <person name="Tellier A."/>
        </authorList>
    </citation>
    <scope>NUCLEOTIDE SEQUENCE</scope>
    <source>
        <tissue evidence="2">Mature leaves</tissue>
    </source>
</reference>
<feature type="non-terminal residue" evidence="2">
    <location>
        <position position="1"/>
    </location>
</feature>
<protein>
    <recommendedName>
        <fullName evidence="3">Gag-pol polyprotein</fullName>
    </recommendedName>
</protein>
<feature type="compositionally biased region" description="Low complexity" evidence="1">
    <location>
        <begin position="10"/>
        <end position="24"/>
    </location>
</feature>
<sequence>NEYKEKQCLNEEVPPQAPQNPQVPIDEGAMSNVEIRSSIHSLMQMLATQVSRDTRVQVNPNANTTASRNRDFTRMNPLTFYGSKVEEDSQGFIDEVFKVIDGMGGSSQEKAELAAYQFKDVAQVWYEQWKDERPVVEGRITWELSKQLSLIGSFPWN</sequence>
<accession>A0A6N2CAH4</accession>
<dbReference type="EMBL" id="RXGB01000761">
    <property type="protein sequence ID" value="TMX01860.1"/>
    <property type="molecule type" value="Genomic_DNA"/>
</dbReference>
<feature type="region of interest" description="Disordered" evidence="1">
    <location>
        <begin position="1"/>
        <end position="24"/>
    </location>
</feature>